<dbReference type="Proteomes" id="UP000287853">
    <property type="component" value="Unassembled WGS sequence"/>
</dbReference>
<reference evidence="2 3" key="1">
    <citation type="submission" date="2017-01" db="EMBL/GenBank/DDBJ databases">
        <title>The cable genome- insights into the physiology and evolution of filamentous bacteria capable of sulfide oxidation via long distance electron transfer.</title>
        <authorList>
            <person name="Schreiber L."/>
            <person name="Bjerg J.T."/>
            <person name="Boggild A."/>
            <person name="Van De Vossenberg J."/>
            <person name="Meysman F."/>
            <person name="Nielsen L.P."/>
            <person name="Schramm A."/>
            <person name="Kjeldsen K.U."/>
        </authorList>
    </citation>
    <scope>NUCLEOTIDE SEQUENCE [LARGE SCALE GENOMIC DNA]</scope>
    <source>
        <strain evidence="2">MCF</strain>
    </source>
</reference>
<name>A0A3S3QVR9_9BACT</name>
<evidence type="ECO:0000256" key="1">
    <source>
        <dbReference type="SAM" id="Phobius"/>
    </source>
</evidence>
<keyword evidence="1" id="KW-0812">Transmembrane</keyword>
<organism evidence="2 3">
    <name type="scientific">Candidatus Electrothrix aarhusensis</name>
    <dbReference type="NCBI Taxonomy" id="1859131"/>
    <lineage>
        <taxon>Bacteria</taxon>
        <taxon>Pseudomonadati</taxon>
        <taxon>Thermodesulfobacteriota</taxon>
        <taxon>Desulfobulbia</taxon>
        <taxon>Desulfobulbales</taxon>
        <taxon>Desulfobulbaceae</taxon>
        <taxon>Candidatus Electrothrix</taxon>
    </lineage>
</organism>
<evidence type="ECO:0008006" key="4">
    <source>
        <dbReference type="Google" id="ProtNLM"/>
    </source>
</evidence>
<comment type="caution">
    <text evidence="2">The sequence shown here is derived from an EMBL/GenBank/DDBJ whole genome shotgun (WGS) entry which is preliminary data.</text>
</comment>
<evidence type="ECO:0000313" key="2">
    <source>
        <dbReference type="EMBL" id="RWX43742.1"/>
    </source>
</evidence>
<keyword evidence="1" id="KW-1133">Transmembrane helix</keyword>
<keyword evidence="1" id="KW-0472">Membrane</keyword>
<feature type="transmembrane region" description="Helical" evidence="1">
    <location>
        <begin position="80"/>
        <end position="99"/>
    </location>
</feature>
<gene>
    <name evidence="2" type="ORF">H206_02586</name>
</gene>
<dbReference type="InterPro" id="IPR021257">
    <property type="entry name" value="DUF2809"/>
</dbReference>
<feature type="transmembrane region" description="Helical" evidence="1">
    <location>
        <begin position="53"/>
        <end position="73"/>
    </location>
</feature>
<dbReference type="Pfam" id="PF10990">
    <property type="entry name" value="DUF2809"/>
    <property type="match status" value="1"/>
</dbReference>
<dbReference type="EMBL" id="MTKO01000111">
    <property type="protein sequence ID" value="RWX43742.1"/>
    <property type="molecule type" value="Genomic_DNA"/>
</dbReference>
<feature type="transmembrane region" description="Helical" evidence="1">
    <location>
        <begin position="111"/>
        <end position="138"/>
    </location>
</feature>
<dbReference type="AlphaFoldDB" id="A0A3S3QVR9"/>
<accession>A0A3S3QVR9</accession>
<protein>
    <recommendedName>
        <fullName evidence="4">DUF2809 domain-containing protein</fullName>
    </recommendedName>
</protein>
<evidence type="ECO:0000313" key="3">
    <source>
        <dbReference type="Proteomes" id="UP000287853"/>
    </source>
</evidence>
<sequence>MPTIWTGCSSPQERRRADGYCTAQPAGLYSDYCNHHRPRPACPPCSTIPPSWYVTYAGDFLWATLVFFLYALLFRFPTKFCFCIALVTAYLIEISQLFHPAWLDYLRSIRLLSFVLGFGFLWSDLIAYTLGISLAAGIDRLLLNSKKMQP</sequence>
<keyword evidence="3" id="KW-1185">Reference proteome</keyword>
<proteinExistence type="predicted"/>